<dbReference type="EMBL" id="JAPFFK010000005">
    <property type="protein sequence ID" value="KAJ6762903.1"/>
    <property type="molecule type" value="Genomic_DNA"/>
</dbReference>
<dbReference type="Proteomes" id="UP001151532">
    <property type="component" value="Chromosome 13"/>
</dbReference>
<dbReference type="AlphaFoldDB" id="A0A9Q0WA06"/>
<accession>A0A9Q0WA06</accession>
<gene>
    <name evidence="1" type="ORF">OIU79_023614</name>
</gene>
<keyword evidence="2" id="KW-1185">Reference proteome</keyword>
<reference evidence="1" key="2">
    <citation type="journal article" date="2023" name="Int. J. Mol. Sci.">
        <title>De Novo Assembly and Annotation of 11 Diverse Shrub Willow (Salix) Genomes Reveals Novel Gene Organization in Sex-Linked Regions.</title>
        <authorList>
            <person name="Hyden B."/>
            <person name="Feng K."/>
            <person name="Yates T.B."/>
            <person name="Jawdy S."/>
            <person name="Cereghino C."/>
            <person name="Smart L.B."/>
            <person name="Muchero W."/>
        </authorList>
    </citation>
    <scope>NUCLEOTIDE SEQUENCE</scope>
    <source>
        <tissue evidence="1">Shoot tip</tissue>
    </source>
</reference>
<name>A0A9Q0WA06_SALPP</name>
<evidence type="ECO:0000313" key="2">
    <source>
        <dbReference type="Proteomes" id="UP001151532"/>
    </source>
</evidence>
<protein>
    <submittedName>
        <fullName evidence="1">Uncharacterized protein</fullName>
    </submittedName>
</protein>
<comment type="caution">
    <text evidence="1">The sequence shown here is derived from an EMBL/GenBank/DDBJ whole genome shotgun (WGS) entry which is preliminary data.</text>
</comment>
<sequence length="64" mass="7179">MLFTVSTNSSNQCSWVSHISLAALPPNAMRAGEELELSVEVKHTYFQVKKCGVHFITVDNQRVE</sequence>
<evidence type="ECO:0000313" key="1">
    <source>
        <dbReference type="EMBL" id="KAJ6762903.1"/>
    </source>
</evidence>
<reference evidence="1" key="1">
    <citation type="submission" date="2022-11" db="EMBL/GenBank/DDBJ databases">
        <authorList>
            <person name="Hyden B.L."/>
            <person name="Feng K."/>
            <person name="Yates T."/>
            <person name="Jawdy S."/>
            <person name="Smart L.B."/>
            <person name="Muchero W."/>
        </authorList>
    </citation>
    <scope>NUCLEOTIDE SEQUENCE</scope>
    <source>
        <tissue evidence="1">Shoot tip</tissue>
    </source>
</reference>
<organism evidence="1 2">
    <name type="scientific">Salix purpurea</name>
    <name type="common">Purple osier willow</name>
    <dbReference type="NCBI Taxonomy" id="77065"/>
    <lineage>
        <taxon>Eukaryota</taxon>
        <taxon>Viridiplantae</taxon>
        <taxon>Streptophyta</taxon>
        <taxon>Embryophyta</taxon>
        <taxon>Tracheophyta</taxon>
        <taxon>Spermatophyta</taxon>
        <taxon>Magnoliopsida</taxon>
        <taxon>eudicotyledons</taxon>
        <taxon>Gunneridae</taxon>
        <taxon>Pentapetalae</taxon>
        <taxon>rosids</taxon>
        <taxon>fabids</taxon>
        <taxon>Malpighiales</taxon>
        <taxon>Salicaceae</taxon>
        <taxon>Saliceae</taxon>
        <taxon>Salix</taxon>
    </lineage>
</organism>
<proteinExistence type="predicted"/>